<name>A0A0E9QGB3_ANGAN</name>
<proteinExistence type="predicted"/>
<organism evidence="1">
    <name type="scientific">Anguilla anguilla</name>
    <name type="common">European freshwater eel</name>
    <name type="synonym">Muraena anguilla</name>
    <dbReference type="NCBI Taxonomy" id="7936"/>
    <lineage>
        <taxon>Eukaryota</taxon>
        <taxon>Metazoa</taxon>
        <taxon>Chordata</taxon>
        <taxon>Craniata</taxon>
        <taxon>Vertebrata</taxon>
        <taxon>Euteleostomi</taxon>
        <taxon>Actinopterygii</taxon>
        <taxon>Neopterygii</taxon>
        <taxon>Teleostei</taxon>
        <taxon>Anguilliformes</taxon>
        <taxon>Anguillidae</taxon>
        <taxon>Anguilla</taxon>
    </lineage>
</organism>
<reference evidence="1" key="2">
    <citation type="journal article" date="2015" name="Fish Shellfish Immunol.">
        <title>Early steps in the European eel (Anguilla anguilla)-Vibrio vulnificus interaction in the gills: Role of the RtxA13 toxin.</title>
        <authorList>
            <person name="Callol A."/>
            <person name="Pajuelo D."/>
            <person name="Ebbesson L."/>
            <person name="Teles M."/>
            <person name="MacKenzie S."/>
            <person name="Amaro C."/>
        </authorList>
    </citation>
    <scope>NUCLEOTIDE SEQUENCE</scope>
</reference>
<dbReference type="EMBL" id="GBXM01093035">
    <property type="protein sequence ID" value="JAH15542.1"/>
    <property type="molecule type" value="Transcribed_RNA"/>
</dbReference>
<protein>
    <submittedName>
        <fullName evidence="1">Uncharacterized protein</fullName>
    </submittedName>
</protein>
<reference evidence="1" key="1">
    <citation type="submission" date="2014-11" db="EMBL/GenBank/DDBJ databases">
        <authorList>
            <person name="Amaro Gonzalez C."/>
        </authorList>
    </citation>
    <scope>NUCLEOTIDE SEQUENCE</scope>
</reference>
<accession>A0A0E9QGB3</accession>
<dbReference type="AlphaFoldDB" id="A0A0E9QGB3"/>
<evidence type="ECO:0000313" key="1">
    <source>
        <dbReference type="EMBL" id="JAH15542.1"/>
    </source>
</evidence>
<sequence>MHCHDPALMSQGNNSSVFRKGCFYKLSLLCVFGEVQSWKWLSALSGFQLSVNSNSFLVGNQIIIQLTSASGA</sequence>